<dbReference type="SUPFAM" id="SSF54913">
    <property type="entry name" value="GlnB-like"/>
    <property type="match status" value="1"/>
</dbReference>
<reference evidence="2" key="1">
    <citation type="submission" date="2021-02" db="EMBL/GenBank/DDBJ databases">
        <title>Natronogracilivirga saccharolytica gen. nov. sp. nov. a new anaerobic, haloalkiliphilic carbohydrate-fermenting bacterium from soda lake and proposing of Cyclonatronumiaceae fam. nov. in the phylum Balneolaeota.</title>
        <authorList>
            <person name="Zhilina T.N."/>
            <person name="Sorokin D.Y."/>
            <person name="Zavarzina D.G."/>
            <person name="Toshchakov S.V."/>
            <person name="Kublanov I.V."/>
        </authorList>
    </citation>
    <scope>NUCLEOTIDE SEQUENCE</scope>
    <source>
        <strain evidence="2">Z-1702</strain>
    </source>
</reference>
<proteinExistence type="inferred from homology"/>
<name>A0A8J7S9F0_9BACT</name>
<dbReference type="PANTHER" id="PTHR23419">
    <property type="entry name" value="DIVALENT CATION TOLERANCE CUTA-RELATED"/>
    <property type="match status" value="1"/>
</dbReference>
<accession>A0A8J7S9F0</accession>
<dbReference type="InterPro" id="IPR015867">
    <property type="entry name" value="N-reg_PII/ATP_PRibTrfase_C"/>
</dbReference>
<comment type="similarity">
    <text evidence="1">Belongs to the CutA family.</text>
</comment>
<protein>
    <submittedName>
        <fullName evidence="2">Divalent-cation tolerance protein CutA</fullName>
    </submittedName>
</protein>
<dbReference type="InterPro" id="IPR004323">
    <property type="entry name" value="Ion_tolerance_CutA"/>
</dbReference>
<dbReference type="Pfam" id="PF03091">
    <property type="entry name" value="CutA1"/>
    <property type="match status" value="1"/>
</dbReference>
<dbReference type="GO" id="GO:0005507">
    <property type="term" value="F:copper ion binding"/>
    <property type="evidence" value="ECO:0007669"/>
    <property type="project" value="TreeGrafter"/>
</dbReference>
<gene>
    <name evidence="2" type="ORF">NATSA_09175</name>
</gene>
<dbReference type="PANTHER" id="PTHR23419:SF8">
    <property type="entry name" value="FI09726P"/>
    <property type="match status" value="1"/>
</dbReference>
<dbReference type="GO" id="GO:0010038">
    <property type="term" value="P:response to metal ion"/>
    <property type="evidence" value="ECO:0007669"/>
    <property type="project" value="InterPro"/>
</dbReference>
<dbReference type="AlphaFoldDB" id="A0A8J7S9F0"/>
<dbReference type="InterPro" id="IPR011322">
    <property type="entry name" value="N-reg_PII-like_a/b"/>
</dbReference>
<evidence type="ECO:0000313" key="2">
    <source>
        <dbReference type="EMBL" id="MBP3192833.1"/>
    </source>
</evidence>
<keyword evidence="3" id="KW-1185">Reference proteome</keyword>
<evidence type="ECO:0000313" key="3">
    <source>
        <dbReference type="Proteomes" id="UP000673975"/>
    </source>
</evidence>
<dbReference type="EMBL" id="JAFIDN010000006">
    <property type="protein sequence ID" value="MBP3192833.1"/>
    <property type="molecule type" value="Genomic_DNA"/>
</dbReference>
<dbReference type="RefSeq" id="WP_210511910.1">
    <property type="nucleotide sequence ID" value="NZ_JAFIDN010000006.1"/>
</dbReference>
<organism evidence="2 3">
    <name type="scientific">Natronogracilivirga saccharolytica</name>
    <dbReference type="NCBI Taxonomy" id="2812953"/>
    <lineage>
        <taxon>Bacteria</taxon>
        <taxon>Pseudomonadati</taxon>
        <taxon>Balneolota</taxon>
        <taxon>Balneolia</taxon>
        <taxon>Balneolales</taxon>
        <taxon>Cyclonatronaceae</taxon>
        <taxon>Natronogracilivirga</taxon>
    </lineage>
</organism>
<comment type="caution">
    <text evidence="2">The sequence shown here is derived from an EMBL/GenBank/DDBJ whole genome shotgun (WGS) entry which is preliminary data.</text>
</comment>
<dbReference type="Gene3D" id="3.30.70.120">
    <property type="match status" value="1"/>
</dbReference>
<evidence type="ECO:0000256" key="1">
    <source>
        <dbReference type="ARBA" id="ARBA00010169"/>
    </source>
</evidence>
<dbReference type="Proteomes" id="UP000673975">
    <property type="component" value="Unassembled WGS sequence"/>
</dbReference>
<sequence>MNYLFVYITASDRKEAETISDALISERLVACTNIIDTMSALFWWDGGVQSEDEVVLIAKTTAEAFPKLEQRVLDLHSYECPCIIGMPIASGYQGYLDWISEEVRPGSKRQS</sequence>